<name>A0ABX7MCS0_9RHOO</name>
<dbReference type="RefSeq" id="WP_206256150.1">
    <property type="nucleotide sequence ID" value="NZ_CP071060.1"/>
</dbReference>
<sequence>MSDILRHEFVGSLVPGATLRAVRANGGTSRVFYGQGELDGACGIYCLLTAARAHGSSVSFEKCRRARDSERRSFYEASREHFFDGTTLSDLVRLATQLNVFGSVQRISGTPRILIERTIKALEKGSVVALAFKNRRGEAHWTLAVGVEHRRLNAGDQPTAILCIDSGQVSPTLTPHNARIELALRGQFLRPTDYVADGGVNRRIHLYGAVKLAASSETKPVV</sequence>
<protein>
    <submittedName>
        <fullName evidence="1">Uncharacterized protein</fullName>
    </submittedName>
</protein>
<reference evidence="1 2" key="1">
    <citation type="submission" date="2021-02" db="EMBL/GenBank/DDBJ databases">
        <title>Niveibacterium changnyeongensis HC41.</title>
        <authorList>
            <person name="Kang M."/>
        </authorList>
    </citation>
    <scope>NUCLEOTIDE SEQUENCE [LARGE SCALE GENOMIC DNA]</scope>
    <source>
        <strain evidence="1 2">HC41</strain>
    </source>
</reference>
<proteinExistence type="predicted"/>
<dbReference type="Gene3D" id="3.90.70.10">
    <property type="entry name" value="Cysteine proteinases"/>
    <property type="match status" value="1"/>
</dbReference>
<evidence type="ECO:0000313" key="2">
    <source>
        <dbReference type="Proteomes" id="UP000663570"/>
    </source>
</evidence>
<evidence type="ECO:0000313" key="1">
    <source>
        <dbReference type="EMBL" id="QSI78781.1"/>
    </source>
</evidence>
<dbReference type="Proteomes" id="UP000663570">
    <property type="component" value="Chromosome"/>
</dbReference>
<gene>
    <name evidence="1" type="ORF">JY500_09320</name>
</gene>
<keyword evidence="2" id="KW-1185">Reference proteome</keyword>
<accession>A0ABX7MCS0</accession>
<organism evidence="1 2">
    <name type="scientific">Niveibacterium microcysteis</name>
    <dbReference type="NCBI Taxonomy" id="2811415"/>
    <lineage>
        <taxon>Bacteria</taxon>
        <taxon>Pseudomonadati</taxon>
        <taxon>Pseudomonadota</taxon>
        <taxon>Betaproteobacteria</taxon>
        <taxon>Rhodocyclales</taxon>
        <taxon>Rhodocyclaceae</taxon>
        <taxon>Niveibacterium</taxon>
    </lineage>
</organism>
<dbReference type="EMBL" id="CP071060">
    <property type="protein sequence ID" value="QSI78781.1"/>
    <property type="molecule type" value="Genomic_DNA"/>
</dbReference>